<evidence type="ECO:0000256" key="1">
    <source>
        <dbReference type="SAM" id="MobiDB-lite"/>
    </source>
</evidence>
<evidence type="ECO:0000313" key="3">
    <source>
        <dbReference type="Proteomes" id="UP001515100"/>
    </source>
</evidence>
<dbReference type="EMBL" id="SDPP02000001">
    <property type="protein sequence ID" value="KAA1380525.1"/>
    <property type="molecule type" value="Genomic_DNA"/>
</dbReference>
<comment type="caution">
    <text evidence="2">The sequence shown here is derived from an EMBL/GenBank/DDBJ whole genome shotgun (WGS) entry which is preliminary data.</text>
</comment>
<dbReference type="Gene3D" id="3.40.50.1110">
    <property type="entry name" value="SGNH hydrolase"/>
    <property type="match status" value="1"/>
</dbReference>
<evidence type="ECO:0000313" key="2">
    <source>
        <dbReference type="EMBL" id="KAA1380525.1"/>
    </source>
</evidence>
<name>A0A641ARF2_9ACTN</name>
<dbReference type="Proteomes" id="UP001515100">
    <property type="component" value="Unassembled WGS sequence"/>
</dbReference>
<dbReference type="AlphaFoldDB" id="A0A641ARF2"/>
<feature type="region of interest" description="Disordered" evidence="1">
    <location>
        <begin position="1"/>
        <end position="22"/>
    </location>
</feature>
<reference evidence="2" key="1">
    <citation type="submission" date="2019-09" db="EMBL/GenBank/DDBJ databases">
        <authorList>
            <person name="Li J."/>
        </authorList>
    </citation>
    <scope>NUCLEOTIDE SEQUENCE [LARGE SCALE GENOMIC DNA]</scope>
    <source>
        <strain evidence="2">NRBC 14897</strain>
    </source>
</reference>
<organism evidence="2 3">
    <name type="scientific">Aeromicrobium fastidiosum</name>
    <dbReference type="NCBI Taxonomy" id="52699"/>
    <lineage>
        <taxon>Bacteria</taxon>
        <taxon>Bacillati</taxon>
        <taxon>Actinomycetota</taxon>
        <taxon>Actinomycetes</taxon>
        <taxon>Propionibacteriales</taxon>
        <taxon>Nocardioidaceae</taxon>
        <taxon>Aeromicrobium</taxon>
    </lineage>
</organism>
<dbReference type="SUPFAM" id="SSF52266">
    <property type="entry name" value="SGNH hydrolase"/>
    <property type="match status" value="1"/>
</dbReference>
<keyword evidence="3" id="KW-1185">Reference proteome</keyword>
<dbReference type="RefSeq" id="WP_129181075.1">
    <property type="nucleotide sequence ID" value="NZ_JAGIOG010000001.1"/>
</dbReference>
<proteinExistence type="predicted"/>
<protein>
    <recommendedName>
        <fullName evidence="4">SGNH/GDSL hydrolase family protein</fullName>
    </recommendedName>
</protein>
<evidence type="ECO:0008006" key="4">
    <source>
        <dbReference type="Google" id="ProtNLM"/>
    </source>
</evidence>
<sequence>MDVAQPHGQLARPRPVLHRPSAGLGRAHVHRLGVTMPTTEGGLPYPASTDPIRLGAQRIRELAVAVDSKLVETNAQLASSLAQIADDIESIPKGEKGDPGGASPTDVAIALEDSDGPAGVILDERILELSVSIPPTRVAVAPLSAPNTVTTLGGALDNTFRTIMKLPFDTARWRLKFRNRNLLDNTVPVGAATITSVYQGTPSRPTTTTSGQRWVGTCTAALTLLQDADVAVPNTGAWAYSEWFDDGPEQFAANSEKVISIGVTAASGQVLAKGNGYQWARGSLAANAGSAALTTGTAGVGLDYLDVCVEYEFAAAVKVLLAVGDSNTLSYVPDAPPLIPTAAAGLLPFESWPAIAGAMGGFAVINLGVGSAQTPNFDPTSVSYIPALWDRLPAGVEIDAVINSLGTNDLGSSLTTFIGQMRAINAYERDTLGIPAAWWTTITQRCFPDLSYGPGVDAGAIKAGYLQANIAAGATSFSSSTAPPTGSLLLGTGANAEDVTVSSVTGAGPYTVNVSATVNAHYAGERWGVAAERLRTYKNNFLRQIPDGILGCFDFERGVESTPGSAQIDPRYAASDWLHFQRGVSATKAGLVVGTGIAPLFG</sequence>
<dbReference type="InterPro" id="IPR036514">
    <property type="entry name" value="SGNH_hydro_sf"/>
</dbReference>
<gene>
    <name evidence="2" type="ORF">ESP62_004935</name>
</gene>
<accession>A0A641ARF2</accession>